<organism evidence="2 3">
    <name type="scientific">Endomicrobium proavitum</name>
    <dbReference type="NCBI Taxonomy" id="1408281"/>
    <lineage>
        <taxon>Bacteria</taxon>
        <taxon>Pseudomonadati</taxon>
        <taxon>Elusimicrobiota</taxon>
        <taxon>Endomicrobiia</taxon>
        <taxon>Endomicrobiales</taxon>
        <taxon>Endomicrobiaceae</taxon>
        <taxon>Endomicrobium</taxon>
    </lineage>
</organism>
<name>A0A0G3WKW9_9BACT</name>
<evidence type="ECO:0000313" key="3">
    <source>
        <dbReference type="Proteomes" id="UP000035337"/>
    </source>
</evidence>
<evidence type="ECO:0000256" key="1">
    <source>
        <dbReference type="SAM" id="Phobius"/>
    </source>
</evidence>
<feature type="transmembrane region" description="Helical" evidence="1">
    <location>
        <begin position="201"/>
        <end position="234"/>
    </location>
</feature>
<dbReference type="AlphaFoldDB" id="A0A0G3WKW9"/>
<dbReference type="Proteomes" id="UP000035337">
    <property type="component" value="Chromosome"/>
</dbReference>
<feature type="transmembrane region" description="Helical" evidence="1">
    <location>
        <begin position="150"/>
        <end position="180"/>
    </location>
</feature>
<keyword evidence="3" id="KW-1185">Reference proteome</keyword>
<dbReference type="KEGG" id="epo:Epro_1118"/>
<reference evidence="2 3" key="1">
    <citation type="submission" date="2014-09" db="EMBL/GenBank/DDBJ databases">
        <title>Complete genome sequence of Endomicrobium proavitum.</title>
        <authorList>
            <person name="Zheng H."/>
        </authorList>
    </citation>
    <scope>NUCLEOTIDE SEQUENCE [LARGE SCALE GENOMIC DNA]</scope>
    <source>
        <strain evidence="2 3">Rsa215</strain>
    </source>
</reference>
<proteinExistence type="predicted"/>
<evidence type="ECO:0000313" key="2">
    <source>
        <dbReference type="EMBL" id="AKL98497.1"/>
    </source>
</evidence>
<feature type="transmembrane region" description="Helical" evidence="1">
    <location>
        <begin position="108"/>
        <end position="130"/>
    </location>
</feature>
<dbReference type="RefSeq" id="WP_052571092.1">
    <property type="nucleotide sequence ID" value="NZ_CP009498.1"/>
</dbReference>
<dbReference type="STRING" id="1408281.Epro_1118"/>
<keyword evidence="1" id="KW-0472">Membrane</keyword>
<dbReference type="EMBL" id="CP009498">
    <property type="protein sequence ID" value="AKL98497.1"/>
    <property type="molecule type" value="Genomic_DNA"/>
</dbReference>
<protein>
    <submittedName>
        <fullName evidence="2">Uncharacterized protein</fullName>
    </submittedName>
</protein>
<keyword evidence="1" id="KW-0812">Transmembrane</keyword>
<sequence>MNNFSIKQAFRFALKFFTQNFYKVFFFTTACVFAERALVFSNLIFANSVLGQNSSFTAKLFAQMFVICTPILFESLIFFFLTSFAAVVFKQDVSAVKNFFPSAQKIALFIYGLIILSLPMFTAVLCFFALTSDGVQKFFTDANLLSISILVPFIVLGAGVAISALIARFSFFYFGVLEGLSLADSFAKSARITLMCRKKIFLFLVLSGVINFAGFILVAGSILTIPLISLAMVYIYFELNKNPDEVLQETQKELI</sequence>
<gene>
    <name evidence="2" type="ORF">Epro_1118</name>
</gene>
<feature type="transmembrane region" description="Helical" evidence="1">
    <location>
        <begin position="21"/>
        <end position="40"/>
    </location>
</feature>
<feature type="transmembrane region" description="Helical" evidence="1">
    <location>
        <begin position="60"/>
        <end position="87"/>
    </location>
</feature>
<accession>A0A0G3WKW9</accession>
<keyword evidence="1" id="KW-1133">Transmembrane helix</keyword>